<evidence type="ECO:0000313" key="1">
    <source>
        <dbReference type="EMBL" id="MFE3849296.1"/>
    </source>
</evidence>
<dbReference type="RefSeq" id="WP_379859042.1">
    <property type="nucleotide sequence ID" value="NZ_JBHZQA010000013.1"/>
</dbReference>
<dbReference type="InterPro" id="IPR017642">
    <property type="entry name" value="DNA_S_mod_DndB"/>
</dbReference>
<keyword evidence="2" id="KW-1185">Reference proteome</keyword>
<accession>A0ABW6HQF9</accession>
<dbReference type="InterPro" id="IPR017601">
    <property type="entry name" value="DGQHR-contain_dom"/>
</dbReference>
<dbReference type="CDD" id="cd16414">
    <property type="entry name" value="dndB_like"/>
    <property type="match status" value="1"/>
</dbReference>
<name>A0ABW6HQF9_9FLAO</name>
<dbReference type="Proteomes" id="UP001600039">
    <property type="component" value="Unassembled WGS sequence"/>
</dbReference>
<dbReference type="Pfam" id="PF14072">
    <property type="entry name" value="DndB"/>
    <property type="match status" value="1"/>
</dbReference>
<dbReference type="EMBL" id="JBHZQA010000013">
    <property type="protein sequence ID" value="MFE3849296.1"/>
    <property type="molecule type" value="Genomic_DNA"/>
</dbReference>
<gene>
    <name evidence="1" type="ORF">ACFX5D_15125</name>
</gene>
<dbReference type="NCBIfam" id="TIGR03187">
    <property type="entry name" value="DGQHR"/>
    <property type="match status" value="1"/>
</dbReference>
<organism evidence="1 2">
    <name type="scientific">Flavobacterium fructosi</name>
    <dbReference type="NCBI Taxonomy" id="3230416"/>
    <lineage>
        <taxon>Bacteria</taxon>
        <taxon>Pseudomonadati</taxon>
        <taxon>Bacteroidota</taxon>
        <taxon>Flavobacteriia</taxon>
        <taxon>Flavobacteriales</taxon>
        <taxon>Flavobacteriaceae</taxon>
        <taxon>Flavobacterium</taxon>
    </lineage>
</organism>
<proteinExistence type="predicted"/>
<comment type="caution">
    <text evidence="1">The sequence shown here is derived from an EMBL/GenBank/DDBJ whole genome shotgun (WGS) entry which is preliminary data.</text>
</comment>
<protein>
    <submittedName>
        <fullName evidence="1">DGQHR domain-containing protein</fullName>
    </submittedName>
</protein>
<reference evidence="1 2" key="1">
    <citation type="submission" date="2024-06" db="EMBL/GenBank/DDBJ databases">
        <title>Flavobacterium spp. isolated from glacier.</title>
        <authorList>
            <person name="Han D."/>
        </authorList>
    </citation>
    <scope>NUCLEOTIDE SEQUENCE [LARGE SCALE GENOMIC DNA]</scope>
    <source>
        <strain evidence="1 2">LB3P45</strain>
    </source>
</reference>
<evidence type="ECO:0000313" key="2">
    <source>
        <dbReference type="Proteomes" id="UP001600039"/>
    </source>
</evidence>
<sequence length="410" mass="47119">MRHLACIRGVIGYWIYYSTVMKIKDIVENNTIITVPESEELFAHTINEILQREVNSKRTKQISNYISNNQERFFSNLIVAFHKGEPKWTEVEISNNFEVDNTLIDSDSISFLSNKFGVLTLTGDEEMFALDGQHRLLGLRAAYSENPAIGDLEVGITFVIHKNEFLEKTRRLFTVLNKYAEKPKGAELIILDEDDAAAINSRKLVTEHPILSIPNALSNSKLGGLTNNDLTSFTTLVTINKINKILYLGIDIDYNTRPSDEILQDLYTLSTNFWNLIFETFPELIQFINGEENILINDIAINRDNETGGSLLLRPTGQELLAIAYTKFNLEEREILINKLRLIDFDLSSENWKYIYWNEKMLGKEAKLKNDLILFLLGKNVNAVNIHNNMNRVYQSYGQDYHNHISQIEI</sequence>